<dbReference type="AlphaFoldDB" id="A0A261VUG7"/>
<evidence type="ECO:0000259" key="2">
    <source>
        <dbReference type="Pfam" id="PF04773"/>
    </source>
</evidence>
<dbReference type="PIRSF" id="PIRSF018266">
    <property type="entry name" value="FecR"/>
    <property type="match status" value="1"/>
</dbReference>
<sequence>MTLHSSVNDRPASSSSAALANDEAREFATFAQSQDALTLMAASWQVRRQDGLSAGEEAEFQQWLAEAPAHQAAFDQLDTVWRRLASLPAADVSRLGAAPRPTPAAPARPARRAARAGASRLFSGMAAAGVALAVAGAAWIGWHQWLNPWGYAHTYVTARGQQLEVRLPDGSTLQLDTATRADVRLTPQRREVLLPEGQALFQVQPDAGRPFDVLAGPLRITVVGTRFSVRNTQTGLDAGSVNVVVEEGRVRVAPALATGATPPGAVELTAGQSIRADAAGHLGPVTAQAPGGLMPWREHRANFESTPLALALAEFERYAATGLTIDDPNVAALRVNGSFDLRQAGAFAKALPQVLPVRLVKRQGSTEIVSAP</sequence>
<dbReference type="InterPro" id="IPR032623">
    <property type="entry name" value="FecR_N"/>
</dbReference>
<evidence type="ECO:0000259" key="3">
    <source>
        <dbReference type="Pfam" id="PF16220"/>
    </source>
</evidence>
<dbReference type="GO" id="GO:0016989">
    <property type="term" value="F:sigma factor antagonist activity"/>
    <property type="evidence" value="ECO:0007669"/>
    <property type="project" value="TreeGrafter"/>
</dbReference>
<dbReference type="PANTHER" id="PTHR30273">
    <property type="entry name" value="PERIPLASMIC SIGNAL SENSOR AND SIGMA FACTOR ACTIVATOR FECR-RELATED"/>
    <property type="match status" value="1"/>
</dbReference>
<organism evidence="4 5">
    <name type="scientific">Bordetella genomosp. 12</name>
    <dbReference type="NCBI Taxonomy" id="463035"/>
    <lineage>
        <taxon>Bacteria</taxon>
        <taxon>Pseudomonadati</taxon>
        <taxon>Pseudomonadota</taxon>
        <taxon>Betaproteobacteria</taxon>
        <taxon>Burkholderiales</taxon>
        <taxon>Alcaligenaceae</taxon>
        <taxon>Bordetella</taxon>
    </lineage>
</organism>
<evidence type="ECO:0000313" key="5">
    <source>
        <dbReference type="Proteomes" id="UP000216429"/>
    </source>
</evidence>
<dbReference type="EMBL" id="NEVU01000001">
    <property type="protein sequence ID" value="OZI77679.1"/>
    <property type="molecule type" value="Genomic_DNA"/>
</dbReference>
<feature type="transmembrane region" description="Helical" evidence="1">
    <location>
        <begin position="121"/>
        <end position="142"/>
    </location>
</feature>
<comment type="caution">
    <text evidence="4">The sequence shown here is derived from an EMBL/GenBank/DDBJ whole genome shotgun (WGS) entry which is preliminary data.</text>
</comment>
<dbReference type="Gene3D" id="2.60.120.1440">
    <property type="match status" value="1"/>
</dbReference>
<feature type="domain" description="FecR N-terminal" evidence="3">
    <location>
        <begin position="41"/>
        <end position="78"/>
    </location>
</feature>
<evidence type="ECO:0000313" key="4">
    <source>
        <dbReference type="EMBL" id="OZI77679.1"/>
    </source>
</evidence>
<evidence type="ECO:0008006" key="6">
    <source>
        <dbReference type="Google" id="ProtNLM"/>
    </source>
</evidence>
<gene>
    <name evidence="4" type="ORF">CAL22_03880</name>
</gene>
<proteinExistence type="predicted"/>
<keyword evidence="1" id="KW-0472">Membrane</keyword>
<evidence type="ECO:0000256" key="1">
    <source>
        <dbReference type="SAM" id="Phobius"/>
    </source>
</evidence>
<name>A0A261VUG7_9BORD</name>
<keyword evidence="1" id="KW-0812">Transmembrane</keyword>
<dbReference type="InterPro" id="IPR012373">
    <property type="entry name" value="Ferrdict_sens_TM"/>
</dbReference>
<feature type="domain" description="FecR protein" evidence="2">
    <location>
        <begin position="154"/>
        <end position="251"/>
    </location>
</feature>
<dbReference type="Pfam" id="PF16220">
    <property type="entry name" value="DUF4880"/>
    <property type="match status" value="1"/>
</dbReference>
<protein>
    <recommendedName>
        <fullName evidence="6">Iron dicitrate transport regulator FecR</fullName>
    </recommendedName>
</protein>
<dbReference type="InterPro" id="IPR006860">
    <property type="entry name" value="FecR"/>
</dbReference>
<dbReference type="Proteomes" id="UP000216429">
    <property type="component" value="Unassembled WGS sequence"/>
</dbReference>
<reference evidence="5" key="1">
    <citation type="submission" date="2017-05" db="EMBL/GenBank/DDBJ databases">
        <title>Complete and WGS of Bordetella genogroups.</title>
        <authorList>
            <person name="Spilker T."/>
            <person name="Lipuma J."/>
        </authorList>
    </citation>
    <scope>NUCLEOTIDE SEQUENCE [LARGE SCALE GENOMIC DNA]</scope>
    <source>
        <strain evidence="5">AU6712</strain>
    </source>
</reference>
<keyword evidence="1" id="KW-1133">Transmembrane helix</keyword>
<dbReference type="PANTHER" id="PTHR30273:SF2">
    <property type="entry name" value="PROTEIN FECR"/>
    <property type="match status" value="1"/>
</dbReference>
<dbReference type="Pfam" id="PF04773">
    <property type="entry name" value="FecR"/>
    <property type="match status" value="1"/>
</dbReference>
<keyword evidence="5" id="KW-1185">Reference proteome</keyword>
<accession>A0A261VUG7</accession>